<evidence type="ECO:0000313" key="2">
    <source>
        <dbReference type="Proteomes" id="UP001064048"/>
    </source>
</evidence>
<protein>
    <submittedName>
        <fullName evidence="1">Uncharacterized protein</fullName>
    </submittedName>
</protein>
<comment type="caution">
    <text evidence="1">The sequence shown here is derived from an EMBL/GenBank/DDBJ whole genome shotgun (WGS) entry which is preliminary data.</text>
</comment>
<gene>
    <name evidence="1" type="ORF">MSG28_014893</name>
</gene>
<reference evidence="1 2" key="1">
    <citation type="journal article" date="2022" name="Genome Biol. Evol.">
        <title>The Spruce Budworm Genome: Reconstructing the Evolutionary History of Antifreeze Proteins.</title>
        <authorList>
            <person name="Beliveau C."/>
            <person name="Gagne P."/>
            <person name="Picq S."/>
            <person name="Vernygora O."/>
            <person name="Keeling C.I."/>
            <person name="Pinkney K."/>
            <person name="Doucet D."/>
            <person name="Wen F."/>
            <person name="Johnston J.S."/>
            <person name="Maaroufi H."/>
            <person name="Boyle B."/>
            <person name="Laroche J."/>
            <person name="Dewar K."/>
            <person name="Juretic N."/>
            <person name="Blackburn G."/>
            <person name="Nisole A."/>
            <person name="Brunet B."/>
            <person name="Brandao M."/>
            <person name="Lumley L."/>
            <person name="Duan J."/>
            <person name="Quan G."/>
            <person name="Lucarotti C.J."/>
            <person name="Roe A.D."/>
            <person name="Sperling F.A.H."/>
            <person name="Levesque R.C."/>
            <person name="Cusson M."/>
        </authorList>
    </citation>
    <scope>NUCLEOTIDE SEQUENCE [LARGE SCALE GENOMIC DNA]</scope>
    <source>
        <strain evidence="1">Glfc:IPQL:Cfum</strain>
    </source>
</reference>
<name>A0ACC0KY34_CHOFU</name>
<keyword evidence="2" id="KW-1185">Reference proteome</keyword>
<evidence type="ECO:0000313" key="1">
    <source>
        <dbReference type="EMBL" id="KAI8441249.1"/>
    </source>
</evidence>
<organism evidence="1 2">
    <name type="scientific">Choristoneura fumiferana</name>
    <name type="common">Spruce budworm moth</name>
    <name type="synonym">Archips fumiferana</name>
    <dbReference type="NCBI Taxonomy" id="7141"/>
    <lineage>
        <taxon>Eukaryota</taxon>
        <taxon>Metazoa</taxon>
        <taxon>Ecdysozoa</taxon>
        <taxon>Arthropoda</taxon>
        <taxon>Hexapoda</taxon>
        <taxon>Insecta</taxon>
        <taxon>Pterygota</taxon>
        <taxon>Neoptera</taxon>
        <taxon>Endopterygota</taxon>
        <taxon>Lepidoptera</taxon>
        <taxon>Glossata</taxon>
        <taxon>Ditrysia</taxon>
        <taxon>Tortricoidea</taxon>
        <taxon>Tortricidae</taxon>
        <taxon>Tortricinae</taxon>
        <taxon>Choristoneura</taxon>
    </lineage>
</organism>
<dbReference type="EMBL" id="CM046127">
    <property type="protein sequence ID" value="KAI8441249.1"/>
    <property type="molecule type" value="Genomic_DNA"/>
</dbReference>
<proteinExistence type="predicted"/>
<sequence>MSFKIIETIEKGQKRLCIVPSFWESNGILRWPRKRLDVNKLVKNENSRPLDNWSTSRCCLKRQLLPSYEEATQELNLMLQNSDTEIDNETELITTNSTNNNFSYNTLAGQLAFSQPEKPSISSTATSATTSTPVVPTSAAQYVIQYVDESDVAATVPQQNTDVNEIENYLKLILDNQINMSQTINVLMDNQKKMLHKLASLSVQIEYEFSKCDNTINTDVIALGKSSNPIENEAFVIKPIDSVKELEELESRLSDKQQKIQLLKQYSFICSQSDGKGATCAYKILDMFFTRDFLCKCSWTGGSRKSEDIKVPLKAFKNVLNFFHQLIRIWDQTYTVESNENFFKTVLKNSVKRKHSKNERASTKRRRIKKVKLINQNESNTNQIDNVVVIVNDAANETLNTNEDATNERKEQEEEVIVDVAANKTINTNEDATNERKEQEEEEEEE</sequence>
<dbReference type="Proteomes" id="UP001064048">
    <property type="component" value="Chromosome 27"/>
</dbReference>
<accession>A0ACC0KY34</accession>